<protein>
    <submittedName>
        <fullName evidence="1">Uncharacterized protein</fullName>
    </submittedName>
</protein>
<evidence type="ECO:0000313" key="1">
    <source>
        <dbReference type="EMBL" id="OOK72768.1"/>
    </source>
</evidence>
<name>A0A1V3X108_MYCKA</name>
<gene>
    <name evidence="1" type="ORF">BZL29_5313</name>
</gene>
<accession>A0A1V3X108</accession>
<proteinExistence type="predicted"/>
<dbReference type="Proteomes" id="UP000188532">
    <property type="component" value="Unassembled WGS sequence"/>
</dbReference>
<sequence length="53" mass="5868">MATTYCVVGPSRICNTYLHRVKLAFFDRISLSPTLGLQTPSVVPPHRLLRGSP</sequence>
<dbReference type="EMBL" id="MVBN01000005">
    <property type="protein sequence ID" value="OOK72768.1"/>
    <property type="molecule type" value="Genomic_DNA"/>
</dbReference>
<reference evidence="1 2" key="1">
    <citation type="submission" date="2017-02" db="EMBL/GenBank/DDBJ databases">
        <title>Complete genome sequences of Mycobacterium kansasii strains isolated from rhesus macaques.</title>
        <authorList>
            <person name="Panda A."/>
            <person name="Nagaraj S."/>
            <person name="Zhao X."/>
            <person name="Tettelin H."/>
            <person name="Detolla L.J."/>
        </authorList>
    </citation>
    <scope>NUCLEOTIDE SEQUENCE [LARGE SCALE GENOMIC DNA]</scope>
    <source>
        <strain evidence="1 2">11-3469</strain>
    </source>
</reference>
<dbReference type="AlphaFoldDB" id="A0A1V3X108"/>
<comment type="caution">
    <text evidence="1">The sequence shown here is derived from an EMBL/GenBank/DDBJ whole genome shotgun (WGS) entry which is preliminary data.</text>
</comment>
<evidence type="ECO:0000313" key="2">
    <source>
        <dbReference type="Proteomes" id="UP000188532"/>
    </source>
</evidence>
<organism evidence="1 2">
    <name type="scientific">Mycobacterium kansasii</name>
    <dbReference type="NCBI Taxonomy" id="1768"/>
    <lineage>
        <taxon>Bacteria</taxon>
        <taxon>Bacillati</taxon>
        <taxon>Actinomycetota</taxon>
        <taxon>Actinomycetes</taxon>
        <taxon>Mycobacteriales</taxon>
        <taxon>Mycobacteriaceae</taxon>
        <taxon>Mycobacterium</taxon>
    </lineage>
</organism>